<reference evidence="2" key="1">
    <citation type="submission" date="2023-03" db="EMBL/GenBank/DDBJ databases">
        <authorList>
            <person name="Julca I."/>
        </authorList>
    </citation>
    <scope>NUCLEOTIDE SEQUENCE</scope>
</reference>
<organism evidence="2 3">
    <name type="scientific">Oldenlandia corymbosa var. corymbosa</name>
    <dbReference type="NCBI Taxonomy" id="529605"/>
    <lineage>
        <taxon>Eukaryota</taxon>
        <taxon>Viridiplantae</taxon>
        <taxon>Streptophyta</taxon>
        <taxon>Embryophyta</taxon>
        <taxon>Tracheophyta</taxon>
        <taxon>Spermatophyta</taxon>
        <taxon>Magnoliopsida</taxon>
        <taxon>eudicotyledons</taxon>
        <taxon>Gunneridae</taxon>
        <taxon>Pentapetalae</taxon>
        <taxon>asterids</taxon>
        <taxon>lamiids</taxon>
        <taxon>Gentianales</taxon>
        <taxon>Rubiaceae</taxon>
        <taxon>Rubioideae</taxon>
        <taxon>Spermacoceae</taxon>
        <taxon>Hedyotis-Oldenlandia complex</taxon>
        <taxon>Oldenlandia</taxon>
    </lineage>
</organism>
<accession>A0AAV1CUC9</accession>
<sequence>MLRRLWLSQTHPSYVAHVIALEVASGIAEDDQSMEGRAIVVAEFNLNVSSSPAMVAASKGGESQMVTSLAEHHSPQPHPLASQTLAETQIDDAGNNLRSSPATAATVKQKTIVSTSSGDSESSPEAHQRSPEKQASQEVAATGIHIC</sequence>
<feature type="region of interest" description="Disordered" evidence="1">
    <location>
        <begin position="57"/>
        <end position="147"/>
    </location>
</feature>
<evidence type="ECO:0000256" key="1">
    <source>
        <dbReference type="SAM" id="MobiDB-lite"/>
    </source>
</evidence>
<dbReference type="Proteomes" id="UP001161247">
    <property type="component" value="Chromosome 3"/>
</dbReference>
<dbReference type="AlphaFoldDB" id="A0AAV1CUC9"/>
<dbReference type="EMBL" id="OX459120">
    <property type="protein sequence ID" value="CAI9098931.1"/>
    <property type="molecule type" value="Genomic_DNA"/>
</dbReference>
<protein>
    <submittedName>
        <fullName evidence="2">OLC1v1035670C1</fullName>
    </submittedName>
</protein>
<keyword evidence="3" id="KW-1185">Reference proteome</keyword>
<feature type="compositionally biased region" description="Low complexity" evidence="1">
    <location>
        <begin position="114"/>
        <end position="123"/>
    </location>
</feature>
<gene>
    <name evidence="2" type="ORF">OLC1_LOCUS9038</name>
</gene>
<evidence type="ECO:0000313" key="3">
    <source>
        <dbReference type="Proteomes" id="UP001161247"/>
    </source>
</evidence>
<name>A0AAV1CUC9_OLDCO</name>
<proteinExistence type="predicted"/>
<evidence type="ECO:0000313" key="2">
    <source>
        <dbReference type="EMBL" id="CAI9098931.1"/>
    </source>
</evidence>
<feature type="compositionally biased region" description="Polar residues" evidence="1">
    <location>
        <begin position="96"/>
        <end position="113"/>
    </location>
</feature>